<protein>
    <submittedName>
        <fullName evidence="1">Uncharacterized protein</fullName>
    </submittedName>
</protein>
<sequence length="104" mass="11057">MIEETREETDGNGLLLQVSIHTAAPQPQAAHNIKGRAMVADESVGLSVRRMGFGQVNVAEDARRSQMGGCNRARMAVSALSIGQQQPSLCLWPGALEPVACSLL</sequence>
<gene>
    <name evidence="1" type="ORF">RRF57_007839</name>
</gene>
<comment type="caution">
    <text evidence="1">The sequence shown here is derived from an EMBL/GenBank/DDBJ whole genome shotgun (WGS) entry which is preliminary data.</text>
</comment>
<dbReference type="Proteomes" id="UP001305414">
    <property type="component" value="Unassembled WGS sequence"/>
</dbReference>
<organism evidence="1 2">
    <name type="scientific">Xylaria bambusicola</name>
    <dbReference type="NCBI Taxonomy" id="326684"/>
    <lineage>
        <taxon>Eukaryota</taxon>
        <taxon>Fungi</taxon>
        <taxon>Dikarya</taxon>
        <taxon>Ascomycota</taxon>
        <taxon>Pezizomycotina</taxon>
        <taxon>Sordariomycetes</taxon>
        <taxon>Xylariomycetidae</taxon>
        <taxon>Xylariales</taxon>
        <taxon>Xylariaceae</taxon>
        <taxon>Xylaria</taxon>
    </lineage>
</organism>
<name>A0AAN7UGT6_9PEZI</name>
<reference evidence="1 2" key="1">
    <citation type="submission" date="2023-10" db="EMBL/GenBank/DDBJ databases">
        <title>Draft genome sequence of Xylaria bambusicola isolate GMP-LS, the root and basal stem rot pathogen of sugarcane in Indonesia.</title>
        <authorList>
            <person name="Selvaraj P."/>
            <person name="Muralishankar V."/>
            <person name="Muruganantham S."/>
            <person name="Sp S."/>
            <person name="Haryani S."/>
            <person name="Lau K.J.X."/>
            <person name="Naqvi N.I."/>
        </authorList>
    </citation>
    <scope>NUCLEOTIDE SEQUENCE [LARGE SCALE GENOMIC DNA]</scope>
    <source>
        <strain evidence="1">GMP-LS</strain>
    </source>
</reference>
<dbReference type="EMBL" id="JAWHQM010000023">
    <property type="protein sequence ID" value="KAK5632125.1"/>
    <property type="molecule type" value="Genomic_DNA"/>
</dbReference>
<evidence type="ECO:0000313" key="2">
    <source>
        <dbReference type="Proteomes" id="UP001305414"/>
    </source>
</evidence>
<dbReference type="AlphaFoldDB" id="A0AAN7UGT6"/>
<proteinExistence type="predicted"/>
<keyword evidence="2" id="KW-1185">Reference proteome</keyword>
<accession>A0AAN7UGT6</accession>
<evidence type="ECO:0000313" key="1">
    <source>
        <dbReference type="EMBL" id="KAK5632125.1"/>
    </source>
</evidence>